<keyword evidence="5" id="KW-1185">Reference proteome</keyword>
<evidence type="ECO:0000313" key="5">
    <source>
        <dbReference type="Proteomes" id="UP000826271"/>
    </source>
</evidence>
<organism evidence="4 5">
    <name type="scientific">Buddleja alternifolia</name>
    <dbReference type="NCBI Taxonomy" id="168488"/>
    <lineage>
        <taxon>Eukaryota</taxon>
        <taxon>Viridiplantae</taxon>
        <taxon>Streptophyta</taxon>
        <taxon>Embryophyta</taxon>
        <taxon>Tracheophyta</taxon>
        <taxon>Spermatophyta</taxon>
        <taxon>Magnoliopsida</taxon>
        <taxon>eudicotyledons</taxon>
        <taxon>Gunneridae</taxon>
        <taxon>Pentapetalae</taxon>
        <taxon>asterids</taxon>
        <taxon>lamiids</taxon>
        <taxon>Lamiales</taxon>
        <taxon>Scrophulariaceae</taxon>
        <taxon>Buddlejeae</taxon>
        <taxon>Buddleja</taxon>
    </lineage>
</organism>
<feature type="region of interest" description="Disordered" evidence="2">
    <location>
        <begin position="571"/>
        <end position="611"/>
    </location>
</feature>
<dbReference type="AlphaFoldDB" id="A0AAV6WUL3"/>
<protein>
    <recommendedName>
        <fullName evidence="3">Disease resistance protein At4g27190-like leucine-rich repeats domain-containing protein</fullName>
    </recommendedName>
</protein>
<evidence type="ECO:0000313" key="4">
    <source>
        <dbReference type="EMBL" id="KAG8372117.1"/>
    </source>
</evidence>
<proteinExistence type="predicted"/>
<dbReference type="Pfam" id="PF23247">
    <property type="entry name" value="LRR_RPS2"/>
    <property type="match status" value="3"/>
</dbReference>
<gene>
    <name evidence="4" type="ORF">BUALT_Bualt12G0033100</name>
</gene>
<dbReference type="Proteomes" id="UP000826271">
    <property type="component" value="Unassembled WGS sequence"/>
</dbReference>
<feature type="domain" description="Disease resistance protein At4g27190-like leucine-rich repeats" evidence="3">
    <location>
        <begin position="222"/>
        <end position="368"/>
    </location>
</feature>
<dbReference type="PANTHER" id="PTHR33463:SF218">
    <property type="entry name" value="DISEASE RESISTANCE PROTEIN RPS2-LIKE"/>
    <property type="match status" value="1"/>
</dbReference>
<dbReference type="EMBL" id="WHWC01000012">
    <property type="protein sequence ID" value="KAG8372117.1"/>
    <property type="molecule type" value="Genomic_DNA"/>
</dbReference>
<dbReference type="PANTHER" id="PTHR33463">
    <property type="entry name" value="NB-ARC DOMAIN-CONTAINING PROTEIN-RELATED"/>
    <property type="match status" value="1"/>
</dbReference>
<feature type="domain" description="Disease resistance protein At4g27190-like leucine-rich repeats" evidence="3">
    <location>
        <begin position="66"/>
        <end position="165"/>
    </location>
</feature>
<dbReference type="InterPro" id="IPR057135">
    <property type="entry name" value="At4g27190-like_LRR"/>
</dbReference>
<keyword evidence="1" id="KW-0611">Plant defense</keyword>
<dbReference type="Gene3D" id="3.80.10.10">
    <property type="entry name" value="Ribonuclease Inhibitor"/>
    <property type="match status" value="2"/>
</dbReference>
<feature type="compositionally biased region" description="Basic and acidic residues" evidence="2">
    <location>
        <begin position="571"/>
        <end position="597"/>
    </location>
</feature>
<evidence type="ECO:0000259" key="3">
    <source>
        <dbReference type="Pfam" id="PF23247"/>
    </source>
</evidence>
<dbReference type="InterPro" id="IPR032675">
    <property type="entry name" value="LRR_dom_sf"/>
</dbReference>
<comment type="caution">
    <text evidence="4">The sequence shown here is derived from an EMBL/GenBank/DDBJ whole genome shotgun (WGS) entry which is preliminary data.</text>
</comment>
<dbReference type="InterPro" id="IPR050905">
    <property type="entry name" value="Plant_NBS-LRR"/>
</dbReference>
<dbReference type="SUPFAM" id="SSF52047">
    <property type="entry name" value="RNI-like"/>
    <property type="match status" value="2"/>
</dbReference>
<evidence type="ECO:0000256" key="1">
    <source>
        <dbReference type="ARBA" id="ARBA00022821"/>
    </source>
</evidence>
<feature type="domain" description="Disease resistance protein At4g27190-like leucine-rich repeats" evidence="3">
    <location>
        <begin position="409"/>
        <end position="535"/>
    </location>
</feature>
<sequence length="611" mass="69015">MVKVIGDHEENVCENSPIFPSLEELSLLSLPNLVNFCGWRCAFQLPSLRNIEIEDCHRMESFTVGSLTTPKLERIGVVNCDKLHNLSLAKNGLLQLKTLSVGNCKSIEEVFFNVNENDGKCHITFPELEVLSLHHLPSLATFYKGIESIEFPLLREVCISCPKLTGFATSYPSVAGHSDDSFHLFCNQKRLGNRAADCLARNAIEDFEGLNILPDLVTFGSLQALEIREYENISNLWCHQIPSADFFSKLENLTIVDCGSIRTLFTSSIAANLVNLKNLEIWRCNEMGKVIGDNEENVCDNSQLMFPSLERLYLISLPNLVNFCGWRCALQLPSLREISIDDCPRMDSFTMGSLTTPKLESINIGKCEKLHNLSLVGFATSSGNNLSVAGHSDDSFHLFCHQKVTFGSLQTLEIQKYENISNLWCHQIPSADFFGKLEKLKIEECDSIRTLFTSSIAAYLVNLKKLEIWFCNEMGKVIGDDEENVCENSQLMFPSLEELELISLPNLVNFCEWRCALQLPSLMTVCIQDCHWMESFTIGSLSTPSLKIITIDSEETDVEDLNGAVQRYFRDQESAQTEREQEESNKEDQEDGERDKVETEEEEIKQVAEEN</sequence>
<evidence type="ECO:0000256" key="2">
    <source>
        <dbReference type="SAM" id="MobiDB-lite"/>
    </source>
</evidence>
<reference evidence="4" key="1">
    <citation type="submission" date="2019-10" db="EMBL/GenBank/DDBJ databases">
        <authorList>
            <person name="Zhang R."/>
            <person name="Pan Y."/>
            <person name="Wang J."/>
            <person name="Ma R."/>
            <person name="Yu S."/>
        </authorList>
    </citation>
    <scope>NUCLEOTIDE SEQUENCE</scope>
    <source>
        <strain evidence="4">LA-IB0</strain>
        <tissue evidence="4">Leaf</tissue>
    </source>
</reference>
<accession>A0AAV6WUL3</accession>
<name>A0AAV6WUL3_9LAMI</name>